<dbReference type="InterPro" id="IPR038084">
    <property type="entry name" value="PduO/GlcC-like_sf"/>
</dbReference>
<evidence type="ECO:0000313" key="2">
    <source>
        <dbReference type="Proteomes" id="UP000611762"/>
    </source>
</evidence>
<protein>
    <submittedName>
        <fullName evidence="1">Heme-binding protein</fullName>
    </submittedName>
</protein>
<dbReference type="SUPFAM" id="SSF143744">
    <property type="entry name" value="GlcG-like"/>
    <property type="match status" value="1"/>
</dbReference>
<comment type="caution">
    <text evidence="1">The sequence shown here is derived from an EMBL/GenBank/DDBJ whole genome shotgun (WGS) entry which is preliminary data.</text>
</comment>
<reference evidence="1" key="1">
    <citation type="submission" date="2020-08" db="EMBL/GenBank/DDBJ databases">
        <title>Genome public.</title>
        <authorList>
            <person name="Liu C."/>
            <person name="Sun Q."/>
        </authorList>
    </citation>
    <scope>NUCLEOTIDE SEQUENCE</scope>
    <source>
        <strain evidence="1">H8</strain>
    </source>
</reference>
<proteinExistence type="predicted"/>
<dbReference type="InterPro" id="IPR052517">
    <property type="entry name" value="GlcG_carb_metab_protein"/>
</dbReference>
<dbReference type="Pfam" id="PF03928">
    <property type="entry name" value="HbpS-like"/>
    <property type="match status" value="1"/>
</dbReference>
<dbReference type="PANTHER" id="PTHR34309:SF1">
    <property type="entry name" value="PROTEIN GLCG"/>
    <property type="match status" value="1"/>
</dbReference>
<dbReference type="RefSeq" id="WP_249311643.1">
    <property type="nucleotide sequence ID" value="NZ_JACRSU010000002.1"/>
</dbReference>
<name>A0A926DNM1_9FIRM</name>
<accession>A0A926DNM1</accession>
<dbReference type="Proteomes" id="UP000611762">
    <property type="component" value="Unassembled WGS sequence"/>
</dbReference>
<organism evidence="1 2">
    <name type="scientific">Congzhengia minquanensis</name>
    <dbReference type="NCBI Taxonomy" id="2763657"/>
    <lineage>
        <taxon>Bacteria</taxon>
        <taxon>Bacillati</taxon>
        <taxon>Bacillota</taxon>
        <taxon>Clostridia</taxon>
        <taxon>Eubacteriales</taxon>
        <taxon>Oscillospiraceae</taxon>
        <taxon>Congzhengia</taxon>
    </lineage>
</organism>
<evidence type="ECO:0000313" key="1">
    <source>
        <dbReference type="EMBL" id="MBC8540450.1"/>
    </source>
</evidence>
<dbReference type="Gene3D" id="3.30.450.150">
    <property type="entry name" value="Haem-degrading domain"/>
    <property type="match status" value="1"/>
</dbReference>
<dbReference type="AlphaFoldDB" id="A0A926DNM1"/>
<dbReference type="InterPro" id="IPR005624">
    <property type="entry name" value="PduO/GlcC-like"/>
</dbReference>
<dbReference type="PANTHER" id="PTHR34309">
    <property type="entry name" value="SLR1406 PROTEIN"/>
    <property type="match status" value="1"/>
</dbReference>
<dbReference type="EMBL" id="JACRSU010000002">
    <property type="protein sequence ID" value="MBC8540450.1"/>
    <property type="molecule type" value="Genomic_DNA"/>
</dbReference>
<gene>
    <name evidence="1" type="ORF">H8698_05615</name>
</gene>
<sequence>MHDREVSQIVEAVVKEISFNESGKSMTLSLAKKLAEKVEAKAKEIGVNAVVAVSNSGARPVLVECMDDSYIASYDVAFQKAYTVVALKMSTTELKKLSQPGGSLYGIQFTNNGQIVIFGGGVPLIANGKIIGGLGVSGGSEEQDTFLAEYGGSIFEGLINNME</sequence>
<keyword evidence="2" id="KW-1185">Reference proteome</keyword>